<dbReference type="STRING" id="246404.A0A507FBI0"/>
<proteinExistence type="predicted"/>
<gene>
    <name evidence="4" type="ORF">CcCBS67573_g05232</name>
</gene>
<dbReference type="GO" id="GO:0005113">
    <property type="term" value="F:patched binding"/>
    <property type="evidence" value="ECO:0007669"/>
    <property type="project" value="TreeGrafter"/>
</dbReference>
<dbReference type="InterPro" id="IPR036322">
    <property type="entry name" value="WD40_repeat_dom_sf"/>
</dbReference>
<protein>
    <submittedName>
        <fullName evidence="4">Uncharacterized protein</fullName>
    </submittedName>
</protein>
<dbReference type="PANTHER" id="PTHR20870:SF0">
    <property type="entry name" value="BARDET-BIEDL SYNDROME 1 PROTEIN"/>
    <property type="match status" value="1"/>
</dbReference>
<evidence type="ECO:0000259" key="2">
    <source>
        <dbReference type="Pfam" id="PF14779"/>
    </source>
</evidence>
<dbReference type="AlphaFoldDB" id="A0A507FBI0"/>
<dbReference type="OrthoDB" id="10259809at2759"/>
<feature type="domain" description="Bardet-Biedl syndrome 1 protein GAE" evidence="3">
    <location>
        <begin position="660"/>
        <end position="761"/>
    </location>
</feature>
<dbReference type="GO" id="GO:0034464">
    <property type="term" value="C:BBSome"/>
    <property type="evidence" value="ECO:0007669"/>
    <property type="project" value="InterPro"/>
</dbReference>
<feature type="compositionally biased region" description="Low complexity" evidence="1">
    <location>
        <begin position="34"/>
        <end position="58"/>
    </location>
</feature>
<evidence type="ECO:0000313" key="5">
    <source>
        <dbReference type="Proteomes" id="UP000320333"/>
    </source>
</evidence>
<dbReference type="Pfam" id="PF14779">
    <property type="entry name" value="BBS1"/>
    <property type="match status" value="1"/>
</dbReference>
<dbReference type="InterPro" id="IPR028784">
    <property type="entry name" value="BBS1"/>
</dbReference>
<dbReference type="EMBL" id="QEAP01000182">
    <property type="protein sequence ID" value="TPX73492.1"/>
    <property type="molecule type" value="Genomic_DNA"/>
</dbReference>
<feature type="domain" description="Bardet-Biedl syndrome 1 N-terminal" evidence="2">
    <location>
        <begin position="163"/>
        <end position="451"/>
    </location>
</feature>
<dbReference type="PANTHER" id="PTHR20870">
    <property type="entry name" value="BARDET-BIEDL SYNDROME 1 PROTEIN"/>
    <property type="match status" value="1"/>
</dbReference>
<dbReference type="Proteomes" id="UP000320333">
    <property type="component" value="Unassembled WGS sequence"/>
</dbReference>
<dbReference type="GO" id="GO:0005815">
    <property type="term" value="C:microtubule organizing center"/>
    <property type="evidence" value="ECO:0007669"/>
    <property type="project" value="TreeGrafter"/>
</dbReference>
<evidence type="ECO:0000259" key="3">
    <source>
        <dbReference type="Pfam" id="PF23304"/>
    </source>
</evidence>
<dbReference type="GO" id="GO:0005930">
    <property type="term" value="C:axoneme"/>
    <property type="evidence" value="ECO:0007669"/>
    <property type="project" value="TreeGrafter"/>
</dbReference>
<dbReference type="GO" id="GO:1905515">
    <property type="term" value="P:non-motile cilium assembly"/>
    <property type="evidence" value="ECO:0007669"/>
    <property type="project" value="InterPro"/>
</dbReference>
<organism evidence="4 5">
    <name type="scientific">Chytriomyces confervae</name>
    <dbReference type="NCBI Taxonomy" id="246404"/>
    <lineage>
        <taxon>Eukaryota</taxon>
        <taxon>Fungi</taxon>
        <taxon>Fungi incertae sedis</taxon>
        <taxon>Chytridiomycota</taxon>
        <taxon>Chytridiomycota incertae sedis</taxon>
        <taxon>Chytridiomycetes</taxon>
        <taxon>Chytridiales</taxon>
        <taxon>Chytriomycetaceae</taxon>
        <taxon>Chytriomyces</taxon>
    </lineage>
</organism>
<comment type="caution">
    <text evidence="4">The sequence shown here is derived from an EMBL/GenBank/DDBJ whole genome shotgun (WGS) entry which is preliminary data.</text>
</comment>
<dbReference type="GO" id="GO:0061512">
    <property type="term" value="P:protein localization to cilium"/>
    <property type="evidence" value="ECO:0007669"/>
    <property type="project" value="TreeGrafter"/>
</dbReference>
<accession>A0A507FBI0</accession>
<reference evidence="4 5" key="1">
    <citation type="journal article" date="2019" name="Sci. Rep.">
        <title>Comparative genomics of chytrid fungi reveal insights into the obligate biotrophic and pathogenic lifestyle of Synchytrium endobioticum.</title>
        <authorList>
            <person name="van de Vossenberg B.T.L.H."/>
            <person name="Warris S."/>
            <person name="Nguyen H.D.T."/>
            <person name="van Gent-Pelzer M.P.E."/>
            <person name="Joly D.L."/>
            <person name="van de Geest H.C."/>
            <person name="Bonants P.J.M."/>
            <person name="Smith D.S."/>
            <person name="Levesque C.A."/>
            <person name="van der Lee T.A.J."/>
        </authorList>
    </citation>
    <scope>NUCLEOTIDE SEQUENCE [LARGE SCALE GENOMIC DNA]</scope>
    <source>
        <strain evidence="4 5">CBS 675.73</strain>
    </source>
</reference>
<dbReference type="GO" id="GO:0005119">
    <property type="term" value="F:smoothened binding"/>
    <property type="evidence" value="ECO:0007669"/>
    <property type="project" value="TreeGrafter"/>
</dbReference>
<name>A0A507FBI0_9FUNG</name>
<dbReference type="Pfam" id="PF23304">
    <property type="entry name" value="GAE_BBS1"/>
    <property type="match status" value="1"/>
</dbReference>
<dbReference type="SUPFAM" id="SSF50978">
    <property type="entry name" value="WD40 repeat-like"/>
    <property type="match status" value="1"/>
</dbReference>
<sequence length="763" mass="83619">MRNSESSNRAFQNLRSNRVLGAISSLLRKAPTVSSTSSSSFNRDSQSTIRDSTSTLTEDSSDPVRHIPAESKELDSGADSATNLSQSLSSDTLDAAGFDAEALSARVNPFYVPPNKRASRVLRPSTLNAPDAKHATSSKQIPEDEPAPVPAEKLEEETVHDVWMKALEIESTGILNPFQACTALVNVDGVGNTNLVVADLAGIGKLSNATSQNLNNPTNMFTSIKVFQGHRLLNEHIVPAPPVALVHFYPDSDVTPRIPVTALGSGPDVFMYHANTPFQRFTLPFIKPHPQEEDAWKDLSVAVGAALSQAAECSGTGFVDDEVLQFAWNRIVELRESGAPITRRSLQFISGCPDMQSRRAMVNNEALTPLLIQPDISCMTVLNRNSFTKDAQAMLVVGTEQGILYLVSPPQYSVVEQRTLLSPIAHLGVIGLYEKEFTICCACRDGSIQIISSTKSKSMKRILFDVLLEGVIGLRDHFIVASMKKQVFAYTTEAHLMYSFSVPSPITAIEKVETNSTFCGYAVAMMDGQVHLYDGRDLVSKISANGSVCSIRFGDFGRDSSCLVMITSTGELDVRILRRNARLLPLKPAVPDPAVVKGAGEFQRCAVKIRRFISRLLIGSAQEMYQKFQLDLMHLRLVAERATLNNTKRRLNPVCEASNLKLSAEVKGFGPTYRIYVRLLNAGTDTLENVYVLLAADSRAYSIDTAGFEVAVLFSEQCVQRSSLMHARQNMNEGVSDMVQVFVFEHGVRNRVLIANKIPVPLN</sequence>
<feature type="region of interest" description="Disordered" evidence="1">
    <location>
        <begin position="121"/>
        <end position="147"/>
    </location>
</feature>
<evidence type="ECO:0000313" key="4">
    <source>
        <dbReference type="EMBL" id="TPX73492.1"/>
    </source>
</evidence>
<dbReference type="InterPro" id="IPR056419">
    <property type="entry name" value="GAE_BBS1"/>
</dbReference>
<evidence type="ECO:0000256" key="1">
    <source>
        <dbReference type="SAM" id="MobiDB-lite"/>
    </source>
</evidence>
<keyword evidence="5" id="KW-1185">Reference proteome</keyword>
<feature type="region of interest" description="Disordered" evidence="1">
    <location>
        <begin position="29"/>
        <end position="65"/>
    </location>
</feature>
<dbReference type="InterPro" id="IPR032728">
    <property type="entry name" value="BBS1_N"/>
</dbReference>